<proteinExistence type="predicted"/>
<dbReference type="AlphaFoldDB" id="A0A0G0Z8Y5"/>
<sequence length="63" mass="7149">MATDHERIVREKEILNRAIKAINMAHESFKCSDVGDALVASKIVGSLVPKIYDELKELDRQRP</sequence>
<evidence type="ECO:0000313" key="1">
    <source>
        <dbReference type="EMBL" id="KKS45150.1"/>
    </source>
</evidence>
<evidence type="ECO:0000313" key="2">
    <source>
        <dbReference type="Proteomes" id="UP000034951"/>
    </source>
</evidence>
<dbReference type="EMBL" id="LCDE01000032">
    <property type="protein sequence ID" value="KKS45150.1"/>
    <property type="molecule type" value="Genomic_DNA"/>
</dbReference>
<dbReference type="Proteomes" id="UP000034951">
    <property type="component" value="Unassembled WGS sequence"/>
</dbReference>
<comment type="caution">
    <text evidence="1">The sequence shown here is derived from an EMBL/GenBank/DDBJ whole genome shotgun (WGS) entry which is preliminary data.</text>
</comment>
<gene>
    <name evidence="1" type="ORF">UV10_C0032G0001</name>
</gene>
<reference evidence="1 2" key="1">
    <citation type="journal article" date="2015" name="Nature">
        <title>rRNA introns, odd ribosomes, and small enigmatic genomes across a large radiation of phyla.</title>
        <authorList>
            <person name="Brown C.T."/>
            <person name="Hug L.A."/>
            <person name="Thomas B.C."/>
            <person name="Sharon I."/>
            <person name="Castelle C.J."/>
            <person name="Singh A."/>
            <person name="Wilkins M.J."/>
            <person name="Williams K.H."/>
            <person name="Banfield J.F."/>
        </authorList>
    </citation>
    <scope>NUCLEOTIDE SEQUENCE [LARGE SCALE GENOMIC DNA]</scope>
</reference>
<protein>
    <submittedName>
        <fullName evidence="1">Uncharacterized protein</fullName>
    </submittedName>
</protein>
<name>A0A0G0Z8Y5_9BACT</name>
<accession>A0A0G0Z8Y5</accession>
<organism evidence="1 2">
    <name type="scientific">Candidatus Azambacteria bacterium GW2011_GWA1_42_19</name>
    <dbReference type="NCBI Taxonomy" id="1618609"/>
    <lineage>
        <taxon>Bacteria</taxon>
        <taxon>Candidatus Azamiibacteriota</taxon>
    </lineage>
</organism>